<evidence type="ECO:0000313" key="7">
    <source>
        <dbReference type="EMBL" id="KAK9739322.1"/>
    </source>
</evidence>
<sequence>MSAQKRAANFNTKEETLLVNLAKKYKTILECQQTDMKSHQAMSVTWEKIESEFNGLSGEMYRPREVLKKKYENIKKRVKKQYAEEKCYARRTGGGPPKQSIFNEVDTAVKEILGTRIEGRLSEFDGDAEIQYEGNKTQGDIASISPGPYMEEDEHEEDCEPKPYMEEDEHEEDCEPNEVIRLDEHEEDCEPNEVIRLVMVNDDPSTQLDSDENHENYGSIINVNIPSTNQGRMVNNIG</sequence>
<dbReference type="AlphaFoldDB" id="A0AAW1LVZ0"/>
<reference evidence="7 8" key="1">
    <citation type="journal article" date="2024" name="BMC Genomics">
        <title>De novo assembly and annotation of Popillia japonica's genome with initial clues to its potential as an invasive pest.</title>
        <authorList>
            <person name="Cucini C."/>
            <person name="Boschi S."/>
            <person name="Funari R."/>
            <person name="Cardaioli E."/>
            <person name="Iannotti N."/>
            <person name="Marturano G."/>
            <person name="Paoli F."/>
            <person name="Bruttini M."/>
            <person name="Carapelli A."/>
            <person name="Frati F."/>
            <person name="Nardi F."/>
        </authorList>
    </citation>
    <scope>NUCLEOTIDE SEQUENCE [LARGE SCALE GENOMIC DNA]</scope>
    <source>
        <strain evidence="7">DMR45628</strain>
    </source>
</reference>
<evidence type="ECO:0000256" key="2">
    <source>
        <dbReference type="ARBA" id="ARBA00016807"/>
    </source>
</evidence>
<keyword evidence="7" id="KW-0238">DNA-binding</keyword>
<dbReference type="GO" id="GO:0005634">
    <property type="term" value="C:nucleus"/>
    <property type="evidence" value="ECO:0007669"/>
    <property type="project" value="TreeGrafter"/>
</dbReference>
<feature type="domain" description="Myb/SANT-like DNA-binding" evidence="6">
    <location>
        <begin position="6"/>
        <end position="83"/>
    </location>
</feature>
<dbReference type="Pfam" id="PF13873">
    <property type="entry name" value="Myb_DNA-bind_5"/>
    <property type="match status" value="1"/>
</dbReference>
<evidence type="ECO:0000256" key="3">
    <source>
        <dbReference type="ARBA" id="ARBA00023015"/>
    </source>
</evidence>
<organism evidence="7 8">
    <name type="scientific">Popillia japonica</name>
    <name type="common">Japanese beetle</name>
    <dbReference type="NCBI Taxonomy" id="7064"/>
    <lineage>
        <taxon>Eukaryota</taxon>
        <taxon>Metazoa</taxon>
        <taxon>Ecdysozoa</taxon>
        <taxon>Arthropoda</taxon>
        <taxon>Hexapoda</taxon>
        <taxon>Insecta</taxon>
        <taxon>Pterygota</taxon>
        <taxon>Neoptera</taxon>
        <taxon>Endopterygota</taxon>
        <taxon>Coleoptera</taxon>
        <taxon>Polyphaga</taxon>
        <taxon>Scarabaeiformia</taxon>
        <taxon>Scarabaeidae</taxon>
        <taxon>Rutelinae</taxon>
        <taxon>Popillia</taxon>
    </lineage>
</organism>
<comment type="subunit">
    <text evidence="1">Self-associates forming complexes of several hundred monomers.</text>
</comment>
<evidence type="ECO:0000313" key="8">
    <source>
        <dbReference type="Proteomes" id="UP001458880"/>
    </source>
</evidence>
<proteinExistence type="predicted"/>
<keyword evidence="8" id="KW-1185">Reference proteome</keyword>
<dbReference type="GO" id="GO:0003677">
    <property type="term" value="F:DNA binding"/>
    <property type="evidence" value="ECO:0007669"/>
    <property type="project" value="UniProtKB-KW"/>
</dbReference>
<dbReference type="PANTHER" id="PTHR23098:SF23">
    <property type="entry name" value="MYB-RELATED TRANSCRIPTION FACTOR, PARTNER OF PROFILIN-LIKE ISOFORM X2-RELATED"/>
    <property type="match status" value="1"/>
</dbReference>
<comment type="caution">
    <text evidence="7">The sequence shown here is derived from an EMBL/GenBank/DDBJ whole genome shotgun (WGS) entry which is preliminary data.</text>
</comment>
<keyword evidence="3" id="KW-0805">Transcription regulation</keyword>
<accession>A0AAW1LVZ0</accession>
<dbReference type="EMBL" id="JASPKY010000076">
    <property type="protein sequence ID" value="KAK9739322.1"/>
    <property type="molecule type" value="Genomic_DNA"/>
</dbReference>
<dbReference type="InterPro" id="IPR028002">
    <property type="entry name" value="Myb_DNA-bind_5"/>
</dbReference>
<evidence type="ECO:0000256" key="4">
    <source>
        <dbReference type="ARBA" id="ARBA00023163"/>
    </source>
</evidence>
<gene>
    <name evidence="7" type="ORF">QE152_g9083</name>
</gene>
<dbReference type="Proteomes" id="UP001458880">
    <property type="component" value="Unassembled WGS sequence"/>
</dbReference>
<keyword evidence="4" id="KW-0804">Transcription</keyword>
<name>A0AAW1LVZ0_POPJA</name>
<dbReference type="PANTHER" id="PTHR23098">
    <property type="entry name" value="AGAP001331-PA-RELATED"/>
    <property type="match status" value="1"/>
</dbReference>
<evidence type="ECO:0000259" key="6">
    <source>
        <dbReference type="Pfam" id="PF13873"/>
    </source>
</evidence>
<comment type="function">
    <text evidence="5">Involved in transvection phenomena (= synapsis-dependent gene expression), where the synaptic pairing of chromosomes carrying genes with which zeste interacts influences the expression of these genes. Zeste binds to DNA and stimulates transcription from a nearby promoter.</text>
</comment>
<evidence type="ECO:0000256" key="5">
    <source>
        <dbReference type="ARBA" id="ARBA00025466"/>
    </source>
</evidence>
<protein>
    <recommendedName>
        <fullName evidence="2">Regulatory protein zeste</fullName>
    </recommendedName>
</protein>
<evidence type="ECO:0000256" key="1">
    <source>
        <dbReference type="ARBA" id="ARBA00011764"/>
    </source>
</evidence>